<dbReference type="CDD" id="cd12148">
    <property type="entry name" value="fungal_TF_MHR"/>
    <property type="match status" value="1"/>
</dbReference>
<dbReference type="InterPro" id="IPR007219">
    <property type="entry name" value="XnlR_reg_dom"/>
</dbReference>
<sequence>MEASQPTPDDILKRLSPLVMGGAGFSYQLHPQPESLPVRRTIKRAFDLGLRAIDTSPYYEPSEQLIGAALRHPEITSSYKRCDYVLMTKVGRIREDYFDYSPDWIRKSVARSLQRFGTSYLDVVFCHDVEFVGVEEALQAVETLYELSNSGVIRCVGISGASIDILQAVASRAFANSGRAVDVVQIWGQLTLQNTRLEQGGLDAFRIAGVKAVCNSSPLGIGLLRSGGVPVGALGNWHPAPLGLRAVCQEAADWVEAEGDHLASVALRFSISRAQRACRPGFNVTTITGIISESDLEDNVRTAKQILQKPNTMCSNAARESFDDLLFQYGHLDEEAVRRDRPLYEGVRKILGPWLDYDFFGSPKPRTQMRAQKDDMLEVSELRLLAGEATSDDQFNEVVQRHGASTTPSLDHNISAFDFSRHPTDHAGQDLSEPSTTDNSQNRPNRPRLESFSTAQLTNGLPVEVQPGRHAQAESSTSRPYKCLESIRPLLNNLISPEDACDLLEFYFAQPGSSLFRSASPYVLTHVLRKESLLHPTKPRETTPALLTTMLWVSAQTADIPLLLLPGERSRVCEALRKISTSLLHDRDRDHWQRSPGGRLVQHSSFCYSTAIGHPKYAEERPTDPPPSSIDDVLTFILMCIVISGGDFKTDCYLWWCKAVRLAQALGLNRLDASEGRYGSGCPTSSHTCQGNKIGSQCYAALEAQEERRRVFWLLFCLDRHLALAFNGTPNISDDECDVYIPLPDDVWENFENVPSDLITERSHGPPVLVTGTSFFEYFLPLMAIMGDVIHIHHRRYHPRFGALDDQNSISMVEELFANCAQSISELENRYDTEELNGAIPASEFLTPNSGFQESPLNHAVGTSAGRRPKSRALAQLVSSYSTFILHVLHVLLYGKWDAVSMLENEDGWITSVPFMKCASHAIAASEAVSQILKCDPELTFMPYLFGIYLLHGSFILLLFADRMPQIGANESVEKACETIIRAHEVCVVTLSTEFQKRFRKVLRSTLYSVRSARTTNAEESRVRRRVLSLYRWTKGSRGLGL</sequence>
<feature type="region of interest" description="Disordered" evidence="7">
    <location>
        <begin position="401"/>
        <end position="448"/>
    </location>
</feature>
<keyword evidence="11" id="KW-1185">Reference proteome</keyword>
<dbReference type="PANTHER" id="PTHR47663">
    <property type="entry name" value="XYLANOLYTIC TRANSCRIPTIONAL ACTIVATOR XLNR-RELATED"/>
    <property type="match status" value="1"/>
</dbReference>
<evidence type="ECO:0000256" key="8">
    <source>
        <dbReference type="SAM" id="Phobius"/>
    </source>
</evidence>
<feature type="transmembrane region" description="Helical" evidence="8">
    <location>
        <begin position="941"/>
        <end position="961"/>
    </location>
</feature>
<reference evidence="10 11" key="1">
    <citation type="submission" date="2015-01" db="EMBL/GenBank/DDBJ databases">
        <title>The Genome Sequence of Fonsecaea multimorphosa CBS 102226.</title>
        <authorList>
            <consortium name="The Broad Institute Genomics Platform"/>
            <person name="Cuomo C."/>
            <person name="de Hoog S."/>
            <person name="Gorbushina A."/>
            <person name="Stielow B."/>
            <person name="Teixiera M."/>
            <person name="Abouelleil A."/>
            <person name="Chapman S.B."/>
            <person name="Priest M."/>
            <person name="Young S.K."/>
            <person name="Wortman J."/>
            <person name="Nusbaum C."/>
            <person name="Birren B."/>
        </authorList>
    </citation>
    <scope>NUCLEOTIDE SEQUENCE [LARGE SCALE GENOMIC DNA]</scope>
    <source>
        <strain evidence="10 11">CBS 102226</strain>
    </source>
</reference>
<dbReference type="InterPro" id="IPR023210">
    <property type="entry name" value="NADP_OxRdtase_dom"/>
</dbReference>
<keyword evidence="5" id="KW-0804">Transcription</keyword>
<dbReference type="Gene3D" id="3.20.20.100">
    <property type="entry name" value="NADP-dependent oxidoreductase domain"/>
    <property type="match status" value="1"/>
</dbReference>
<dbReference type="InterPro" id="IPR036812">
    <property type="entry name" value="NAD(P)_OxRdtase_dom_sf"/>
</dbReference>
<dbReference type="Proteomes" id="UP000053411">
    <property type="component" value="Unassembled WGS sequence"/>
</dbReference>
<dbReference type="SUPFAM" id="SSF51430">
    <property type="entry name" value="NAD(P)-linked oxidoreductase"/>
    <property type="match status" value="1"/>
</dbReference>
<evidence type="ECO:0000256" key="3">
    <source>
        <dbReference type="ARBA" id="ARBA00023015"/>
    </source>
</evidence>
<name>A0A0D2HBY7_9EURO</name>
<keyword evidence="4" id="KW-0238">DNA-binding</keyword>
<dbReference type="GO" id="GO:0008270">
    <property type="term" value="F:zinc ion binding"/>
    <property type="evidence" value="ECO:0007669"/>
    <property type="project" value="InterPro"/>
</dbReference>
<dbReference type="STRING" id="1442371.A0A0D2HBY7"/>
<evidence type="ECO:0000256" key="2">
    <source>
        <dbReference type="ARBA" id="ARBA00023002"/>
    </source>
</evidence>
<feature type="compositionally biased region" description="Polar residues" evidence="7">
    <location>
        <begin position="432"/>
        <end position="444"/>
    </location>
</feature>
<evidence type="ECO:0000256" key="6">
    <source>
        <dbReference type="ARBA" id="ARBA00023242"/>
    </source>
</evidence>
<dbReference type="GO" id="GO:0016491">
    <property type="term" value="F:oxidoreductase activity"/>
    <property type="evidence" value="ECO:0007669"/>
    <property type="project" value="UniProtKB-KW"/>
</dbReference>
<keyword evidence="2" id="KW-0560">Oxidoreductase</keyword>
<dbReference type="RefSeq" id="XP_016633518.1">
    <property type="nucleotide sequence ID" value="XM_016775475.1"/>
</dbReference>
<keyword evidence="8" id="KW-0812">Transmembrane</keyword>
<evidence type="ECO:0000256" key="5">
    <source>
        <dbReference type="ARBA" id="ARBA00023163"/>
    </source>
</evidence>
<dbReference type="Pfam" id="PF00248">
    <property type="entry name" value="Aldo_ket_red"/>
    <property type="match status" value="1"/>
</dbReference>
<keyword evidence="1" id="KW-0862">Zinc</keyword>
<protein>
    <recommendedName>
        <fullName evidence="9">Xylanolytic transcriptional activator regulatory domain-containing protein</fullName>
    </recommendedName>
</protein>
<evidence type="ECO:0000313" key="10">
    <source>
        <dbReference type="EMBL" id="KIX99395.1"/>
    </source>
</evidence>
<dbReference type="GO" id="GO:0003677">
    <property type="term" value="F:DNA binding"/>
    <property type="evidence" value="ECO:0007669"/>
    <property type="project" value="UniProtKB-KW"/>
</dbReference>
<dbReference type="VEuPathDB" id="FungiDB:Z520_04971"/>
<evidence type="ECO:0000313" key="11">
    <source>
        <dbReference type="Proteomes" id="UP000053411"/>
    </source>
</evidence>
<organism evidence="10 11">
    <name type="scientific">Fonsecaea multimorphosa CBS 102226</name>
    <dbReference type="NCBI Taxonomy" id="1442371"/>
    <lineage>
        <taxon>Eukaryota</taxon>
        <taxon>Fungi</taxon>
        <taxon>Dikarya</taxon>
        <taxon>Ascomycota</taxon>
        <taxon>Pezizomycotina</taxon>
        <taxon>Eurotiomycetes</taxon>
        <taxon>Chaetothyriomycetidae</taxon>
        <taxon>Chaetothyriales</taxon>
        <taxon>Herpotrichiellaceae</taxon>
        <taxon>Fonsecaea</taxon>
    </lineage>
</organism>
<evidence type="ECO:0000256" key="1">
    <source>
        <dbReference type="ARBA" id="ARBA00022833"/>
    </source>
</evidence>
<keyword evidence="6" id="KW-0539">Nucleus</keyword>
<evidence type="ECO:0000256" key="4">
    <source>
        <dbReference type="ARBA" id="ARBA00023125"/>
    </source>
</evidence>
<feature type="compositionally biased region" description="Basic and acidic residues" evidence="7">
    <location>
        <begin position="419"/>
        <end position="428"/>
    </location>
</feature>
<dbReference type="AlphaFoldDB" id="A0A0D2HBY7"/>
<feature type="compositionally biased region" description="Polar residues" evidence="7">
    <location>
        <begin position="403"/>
        <end position="412"/>
    </location>
</feature>
<dbReference type="SMART" id="SM00906">
    <property type="entry name" value="Fungal_trans"/>
    <property type="match status" value="1"/>
</dbReference>
<evidence type="ECO:0000259" key="9">
    <source>
        <dbReference type="SMART" id="SM00906"/>
    </source>
</evidence>
<dbReference type="EMBL" id="KN848069">
    <property type="protein sequence ID" value="KIX99395.1"/>
    <property type="molecule type" value="Genomic_DNA"/>
</dbReference>
<dbReference type="GO" id="GO:0006351">
    <property type="term" value="P:DNA-templated transcription"/>
    <property type="evidence" value="ECO:0007669"/>
    <property type="project" value="InterPro"/>
</dbReference>
<keyword evidence="8" id="KW-0472">Membrane</keyword>
<dbReference type="GeneID" id="27710717"/>
<dbReference type="OrthoDB" id="5365785at2759"/>
<gene>
    <name evidence="10" type="ORF">Z520_04971</name>
</gene>
<dbReference type="Pfam" id="PF04082">
    <property type="entry name" value="Fungal_trans"/>
    <property type="match status" value="1"/>
</dbReference>
<keyword evidence="8" id="KW-1133">Transmembrane helix</keyword>
<proteinExistence type="predicted"/>
<keyword evidence="3" id="KW-0805">Transcription regulation</keyword>
<accession>A0A0D2HBY7</accession>
<feature type="domain" description="Xylanolytic transcriptional activator regulatory" evidence="9">
    <location>
        <begin position="652"/>
        <end position="750"/>
    </location>
</feature>
<dbReference type="InterPro" id="IPR051439">
    <property type="entry name" value="XlnR/Xlr1"/>
</dbReference>
<evidence type="ECO:0000256" key="7">
    <source>
        <dbReference type="SAM" id="MobiDB-lite"/>
    </source>
</evidence>
<dbReference type="PANTHER" id="PTHR47663:SF1">
    <property type="entry name" value="XYLANOLYTIC TRANSCRIPTIONAL ACTIVATOR XLNR-RELATED"/>
    <property type="match status" value="1"/>
</dbReference>